<dbReference type="PROSITE" id="PS51186">
    <property type="entry name" value="GNAT"/>
    <property type="match status" value="1"/>
</dbReference>
<protein>
    <submittedName>
        <fullName evidence="2">GNAT family N-acetyltransferase</fullName>
    </submittedName>
</protein>
<proteinExistence type="predicted"/>
<name>A0ABZ0XPU6_9BACT</name>
<evidence type="ECO:0000313" key="3">
    <source>
        <dbReference type="Proteomes" id="UP001326715"/>
    </source>
</evidence>
<organism evidence="2 3">
    <name type="scientific">Chitinophaga sancti</name>
    <dbReference type="NCBI Taxonomy" id="1004"/>
    <lineage>
        <taxon>Bacteria</taxon>
        <taxon>Pseudomonadati</taxon>
        <taxon>Bacteroidota</taxon>
        <taxon>Chitinophagia</taxon>
        <taxon>Chitinophagales</taxon>
        <taxon>Chitinophagaceae</taxon>
        <taxon>Chitinophaga</taxon>
    </lineage>
</organism>
<dbReference type="RefSeq" id="WP_218164014.1">
    <property type="nucleotide sequence ID" value="NZ_CP139972.1"/>
</dbReference>
<dbReference type="CDD" id="cd04301">
    <property type="entry name" value="NAT_SF"/>
    <property type="match status" value="1"/>
</dbReference>
<dbReference type="EMBL" id="CP140154">
    <property type="protein sequence ID" value="WQG92708.1"/>
    <property type="molecule type" value="Genomic_DNA"/>
</dbReference>
<keyword evidence="3" id="KW-1185">Reference proteome</keyword>
<dbReference type="InterPro" id="IPR000182">
    <property type="entry name" value="GNAT_dom"/>
</dbReference>
<dbReference type="InterPro" id="IPR050276">
    <property type="entry name" value="MshD_Acetyltransferase"/>
</dbReference>
<sequence>MMYQITQAGIQHIPVIQKLTHEIWPATYLSILSQEQLDYMIAMMYNTEELSRQLNSDHTFLLIWDGDKAIGFAGYNPKEETGIYKLNKIYLHPGYQGKGAGKLLLNAVIDQAKTAGANVLELNVNKYNKARFFYEKIGFEIYEEKDIDIGNGYWMNDFVMRKVL</sequence>
<accession>A0ABZ0XPU6</accession>
<evidence type="ECO:0000313" key="2">
    <source>
        <dbReference type="EMBL" id="WQG92708.1"/>
    </source>
</evidence>
<dbReference type="Proteomes" id="UP001326715">
    <property type="component" value="Chromosome"/>
</dbReference>
<dbReference type="PANTHER" id="PTHR43617">
    <property type="entry name" value="L-AMINO ACID N-ACETYLTRANSFERASE"/>
    <property type="match status" value="1"/>
</dbReference>
<evidence type="ECO:0000259" key="1">
    <source>
        <dbReference type="PROSITE" id="PS51186"/>
    </source>
</evidence>
<gene>
    <name evidence="2" type="ORF">SR876_14415</name>
</gene>
<reference evidence="2 3" key="1">
    <citation type="submission" date="2023-11" db="EMBL/GenBank/DDBJ databases">
        <title>MicrobeMod: A computational toolkit for identifying prokaryotic methylation and restriction-modification with nanopore sequencing.</title>
        <authorList>
            <person name="Crits-Christoph A."/>
            <person name="Kang S.C."/>
            <person name="Lee H."/>
            <person name="Ostrov N."/>
        </authorList>
    </citation>
    <scope>NUCLEOTIDE SEQUENCE [LARGE SCALE GENOMIC DNA]</scope>
    <source>
        <strain evidence="2 3">ATCC 23090</strain>
    </source>
</reference>
<feature type="domain" description="N-acetyltransferase" evidence="1">
    <location>
        <begin position="14"/>
        <end position="164"/>
    </location>
</feature>
<dbReference type="Pfam" id="PF00583">
    <property type="entry name" value="Acetyltransf_1"/>
    <property type="match status" value="1"/>
</dbReference>